<evidence type="ECO:0000256" key="2">
    <source>
        <dbReference type="SAM" id="SignalP"/>
    </source>
</evidence>
<evidence type="ECO:0000313" key="3">
    <source>
        <dbReference type="EMBL" id="KIM54986.1"/>
    </source>
</evidence>
<protein>
    <submittedName>
        <fullName evidence="3">Uncharacterized protein</fullName>
    </submittedName>
</protein>
<gene>
    <name evidence="3" type="ORF">SCLCIDRAFT_30685</name>
</gene>
<keyword evidence="1" id="KW-0812">Transmembrane</keyword>
<keyword evidence="1" id="KW-1133">Transmembrane helix</keyword>
<dbReference type="Proteomes" id="UP000053989">
    <property type="component" value="Unassembled WGS sequence"/>
</dbReference>
<dbReference type="EMBL" id="KN822143">
    <property type="protein sequence ID" value="KIM54986.1"/>
    <property type="molecule type" value="Genomic_DNA"/>
</dbReference>
<name>A0A0C3DFX1_9AGAM</name>
<evidence type="ECO:0000256" key="1">
    <source>
        <dbReference type="SAM" id="Phobius"/>
    </source>
</evidence>
<sequence length="247" mass="24883">MRSFAALAVFLTAVLAVPLSGRTDGVNVAGLVNGVHVANVRAPPPVPAAPGLPVPGLPVPVPSNPGLALPPAPPAPKLGARSCQSTIPCILNSLYDDIEPIVAELEALVPATATVAIVTDLLNKLTAAILGAVPQLTALVGAELNTILKDVNGVVLTVEALAQAIFRVLDLILGAVAHIIAILAVGPTSALFALLVSVVKAVLAILQVIVQLVPAVVAVLGPLVAPYTAVIECLGLTDLLVLLHLSS</sequence>
<reference evidence="4" key="2">
    <citation type="submission" date="2015-01" db="EMBL/GenBank/DDBJ databases">
        <title>Evolutionary Origins and Diversification of the Mycorrhizal Mutualists.</title>
        <authorList>
            <consortium name="DOE Joint Genome Institute"/>
            <consortium name="Mycorrhizal Genomics Consortium"/>
            <person name="Kohler A."/>
            <person name="Kuo A."/>
            <person name="Nagy L.G."/>
            <person name="Floudas D."/>
            <person name="Copeland A."/>
            <person name="Barry K.W."/>
            <person name="Cichocki N."/>
            <person name="Veneault-Fourrey C."/>
            <person name="LaButti K."/>
            <person name="Lindquist E.A."/>
            <person name="Lipzen A."/>
            <person name="Lundell T."/>
            <person name="Morin E."/>
            <person name="Murat C."/>
            <person name="Riley R."/>
            <person name="Ohm R."/>
            <person name="Sun H."/>
            <person name="Tunlid A."/>
            <person name="Henrissat B."/>
            <person name="Grigoriev I.V."/>
            <person name="Hibbett D.S."/>
            <person name="Martin F."/>
        </authorList>
    </citation>
    <scope>NUCLEOTIDE SEQUENCE [LARGE SCALE GENOMIC DNA]</scope>
    <source>
        <strain evidence="4">Foug A</strain>
    </source>
</reference>
<evidence type="ECO:0000313" key="4">
    <source>
        <dbReference type="Proteomes" id="UP000053989"/>
    </source>
</evidence>
<feature type="transmembrane region" description="Helical" evidence="1">
    <location>
        <begin position="171"/>
        <end position="194"/>
    </location>
</feature>
<accession>A0A0C3DFX1</accession>
<proteinExistence type="predicted"/>
<feature type="chain" id="PRO_5002163468" evidence="2">
    <location>
        <begin position="17"/>
        <end position="247"/>
    </location>
</feature>
<organism evidence="3 4">
    <name type="scientific">Scleroderma citrinum Foug A</name>
    <dbReference type="NCBI Taxonomy" id="1036808"/>
    <lineage>
        <taxon>Eukaryota</taxon>
        <taxon>Fungi</taxon>
        <taxon>Dikarya</taxon>
        <taxon>Basidiomycota</taxon>
        <taxon>Agaricomycotina</taxon>
        <taxon>Agaricomycetes</taxon>
        <taxon>Agaricomycetidae</taxon>
        <taxon>Boletales</taxon>
        <taxon>Sclerodermatineae</taxon>
        <taxon>Sclerodermataceae</taxon>
        <taxon>Scleroderma</taxon>
    </lineage>
</organism>
<dbReference type="AlphaFoldDB" id="A0A0C3DFX1"/>
<dbReference type="OrthoDB" id="3265564at2759"/>
<keyword evidence="4" id="KW-1185">Reference proteome</keyword>
<feature type="signal peptide" evidence="2">
    <location>
        <begin position="1"/>
        <end position="16"/>
    </location>
</feature>
<feature type="transmembrane region" description="Helical" evidence="1">
    <location>
        <begin position="201"/>
        <end position="221"/>
    </location>
</feature>
<keyword evidence="2" id="KW-0732">Signal</keyword>
<dbReference type="HOGENOM" id="CLU_098023_0_0_1"/>
<reference evidence="3 4" key="1">
    <citation type="submission" date="2014-04" db="EMBL/GenBank/DDBJ databases">
        <authorList>
            <consortium name="DOE Joint Genome Institute"/>
            <person name="Kuo A."/>
            <person name="Kohler A."/>
            <person name="Nagy L.G."/>
            <person name="Floudas D."/>
            <person name="Copeland A."/>
            <person name="Barry K.W."/>
            <person name="Cichocki N."/>
            <person name="Veneault-Fourrey C."/>
            <person name="LaButti K."/>
            <person name="Lindquist E.A."/>
            <person name="Lipzen A."/>
            <person name="Lundell T."/>
            <person name="Morin E."/>
            <person name="Murat C."/>
            <person name="Sun H."/>
            <person name="Tunlid A."/>
            <person name="Henrissat B."/>
            <person name="Grigoriev I.V."/>
            <person name="Hibbett D.S."/>
            <person name="Martin F."/>
            <person name="Nordberg H.P."/>
            <person name="Cantor M.N."/>
            <person name="Hua S.X."/>
        </authorList>
    </citation>
    <scope>NUCLEOTIDE SEQUENCE [LARGE SCALE GENOMIC DNA]</scope>
    <source>
        <strain evidence="3 4">Foug A</strain>
    </source>
</reference>
<keyword evidence="1" id="KW-0472">Membrane</keyword>
<dbReference type="InParanoid" id="A0A0C3DFX1"/>